<dbReference type="GO" id="GO:0097176">
    <property type="term" value="P:epoxide metabolic process"/>
    <property type="evidence" value="ECO:0007669"/>
    <property type="project" value="TreeGrafter"/>
</dbReference>
<dbReference type="PRINTS" id="PR00412">
    <property type="entry name" value="EPOXHYDRLASE"/>
</dbReference>
<keyword evidence="2" id="KW-0058">Aromatic hydrocarbons catabolism</keyword>
<keyword evidence="7" id="KW-1185">Reference proteome</keyword>
<dbReference type="AlphaFoldDB" id="A0A640UI47"/>
<evidence type="ECO:0000256" key="3">
    <source>
        <dbReference type="ARBA" id="ARBA00022801"/>
    </source>
</evidence>
<dbReference type="Pfam" id="PF06441">
    <property type="entry name" value="EHN"/>
    <property type="match status" value="1"/>
</dbReference>
<evidence type="ECO:0000313" key="6">
    <source>
        <dbReference type="EMBL" id="GFE35728.1"/>
    </source>
</evidence>
<name>A0A640UI47_9ACTN</name>
<dbReference type="Gene3D" id="3.40.50.1820">
    <property type="entry name" value="alpha/beta hydrolase"/>
    <property type="match status" value="1"/>
</dbReference>
<comment type="similarity">
    <text evidence="1">Belongs to the peptidase S33 family.</text>
</comment>
<dbReference type="GeneID" id="96281601"/>
<dbReference type="OrthoDB" id="4654311at2"/>
<dbReference type="Proteomes" id="UP000431826">
    <property type="component" value="Unassembled WGS sequence"/>
</dbReference>
<reference evidence="6 7" key="1">
    <citation type="submission" date="2019-12" db="EMBL/GenBank/DDBJ databases">
        <title>Whole genome shotgun sequence of Streptomyces tubercidicus NBRC 13090.</title>
        <authorList>
            <person name="Ichikawa N."/>
            <person name="Kimura A."/>
            <person name="Kitahashi Y."/>
            <person name="Komaki H."/>
            <person name="Tamura T."/>
        </authorList>
    </citation>
    <scope>NUCLEOTIDE SEQUENCE [LARGE SCALE GENOMIC DNA]</scope>
    <source>
        <strain evidence="6 7">NBRC 13090</strain>
    </source>
</reference>
<dbReference type="InterPro" id="IPR000639">
    <property type="entry name" value="Epox_hydrolase-like"/>
</dbReference>
<proteinExistence type="inferred from homology"/>
<evidence type="ECO:0000256" key="2">
    <source>
        <dbReference type="ARBA" id="ARBA00022797"/>
    </source>
</evidence>
<evidence type="ECO:0000313" key="7">
    <source>
        <dbReference type="Proteomes" id="UP000431826"/>
    </source>
</evidence>
<sequence length="394" mass="43643">MIACTTVPTTALPESVVPFRVSIPEAVVADVRERLSRTRWPEPETVGDWSQGTRLTFVRELCRYWLEEYDWSAAEGRLNRFPQFITEIDGLGIHFVHVRSPYPDATPLLITHGWPSSVVEFHKVIGPLVDPVAFGGDPADAFHVVCPSLPGFGFSGKPDRAGWGTERIADAWDRLMGRLGYPSYGAQGGDWGARITMELGRRHPENLIGIHLTMVPFSPPESPEILADLTEQERSALERLARHRAQGSAYAAVQATRPQSIGYGLTDSPVALAAWLTEKFEEWSDCDGDPAAVFSNDELLDNVLMYWLPGTGASAARLYWESFGALGGRPEPIPVPTGCSVFPADYYRPSRRLAEAEYAGLRYWNELDAGGHFPSLEQPAKLLSEVRAAFRAFR</sequence>
<dbReference type="EMBL" id="BLIR01000001">
    <property type="protein sequence ID" value="GFE35728.1"/>
    <property type="molecule type" value="Genomic_DNA"/>
</dbReference>
<gene>
    <name evidence="6" type="ORF">Stube_04010</name>
</gene>
<evidence type="ECO:0000259" key="5">
    <source>
        <dbReference type="Pfam" id="PF06441"/>
    </source>
</evidence>
<feature type="active site" description="Proton donor" evidence="4">
    <location>
        <position position="319"/>
    </location>
</feature>
<dbReference type="RefSeq" id="WP_159742180.1">
    <property type="nucleotide sequence ID" value="NZ_BLIR01000001.1"/>
</dbReference>
<dbReference type="PANTHER" id="PTHR21661:SF35">
    <property type="entry name" value="EPOXIDE HYDROLASE"/>
    <property type="match status" value="1"/>
</dbReference>
<dbReference type="PIRSF" id="PIRSF001112">
    <property type="entry name" value="Epoxide_hydrolase"/>
    <property type="match status" value="1"/>
</dbReference>
<evidence type="ECO:0000256" key="1">
    <source>
        <dbReference type="ARBA" id="ARBA00010088"/>
    </source>
</evidence>
<keyword evidence="3 6" id="KW-0378">Hydrolase</keyword>
<dbReference type="GO" id="GO:0004301">
    <property type="term" value="F:epoxide hydrolase activity"/>
    <property type="evidence" value="ECO:0007669"/>
    <property type="project" value="TreeGrafter"/>
</dbReference>
<dbReference type="InterPro" id="IPR016292">
    <property type="entry name" value="Epoxide_hydrolase"/>
</dbReference>
<dbReference type="PANTHER" id="PTHR21661">
    <property type="entry name" value="EPOXIDE HYDROLASE 1-RELATED"/>
    <property type="match status" value="1"/>
</dbReference>
<organism evidence="6 7">
    <name type="scientific">Streptomyces tubercidicus</name>
    <dbReference type="NCBI Taxonomy" id="47759"/>
    <lineage>
        <taxon>Bacteria</taxon>
        <taxon>Bacillati</taxon>
        <taxon>Actinomycetota</taxon>
        <taxon>Actinomycetes</taxon>
        <taxon>Kitasatosporales</taxon>
        <taxon>Streptomycetaceae</taxon>
        <taxon>Streptomyces</taxon>
    </lineage>
</organism>
<dbReference type="InterPro" id="IPR029058">
    <property type="entry name" value="AB_hydrolase_fold"/>
</dbReference>
<comment type="caution">
    <text evidence="6">The sequence shown here is derived from an EMBL/GenBank/DDBJ whole genome shotgun (WGS) entry which is preliminary data.</text>
</comment>
<feature type="active site" description="Nucleophile" evidence="4">
    <location>
        <position position="190"/>
    </location>
</feature>
<accession>A0A640UI47</accession>
<protein>
    <submittedName>
        <fullName evidence="6">Hydrolase</fullName>
    </submittedName>
</protein>
<dbReference type="SUPFAM" id="SSF53474">
    <property type="entry name" value="alpha/beta-Hydrolases"/>
    <property type="match status" value="1"/>
</dbReference>
<feature type="active site" description="Proton acceptor" evidence="4">
    <location>
        <position position="372"/>
    </location>
</feature>
<feature type="domain" description="Epoxide hydrolase N-terminal" evidence="5">
    <location>
        <begin position="17"/>
        <end position="121"/>
    </location>
</feature>
<dbReference type="InterPro" id="IPR010497">
    <property type="entry name" value="Epoxide_hydro_N"/>
</dbReference>
<evidence type="ECO:0000256" key="4">
    <source>
        <dbReference type="PIRSR" id="PIRSR001112-1"/>
    </source>
</evidence>